<sequence length="141" mass="16045">MKKSLLIISVLICLSCKNTPENIPISGTWKMVYAEIIENDTIQIKDLQHTEFIKIINDSHFAFFNQNINSNAHFYSGAGSYVLNGRDYEEVLSYTNSEAIKNQTFSFKIQMKGDTLIQTGIEKIEAAGINRTITEKYIKIN</sequence>
<dbReference type="EMBL" id="HG315671">
    <property type="protein sequence ID" value="CDF81049.1"/>
    <property type="molecule type" value="Genomic_DNA"/>
</dbReference>
<dbReference type="Gene3D" id="2.40.128.490">
    <property type="entry name" value="Uncharacterised protein PF14869, DUF4488"/>
    <property type="match status" value="1"/>
</dbReference>
<dbReference type="STRING" id="1347342.BN863_33370"/>
<evidence type="ECO:0008006" key="3">
    <source>
        <dbReference type="Google" id="ProtNLM"/>
    </source>
</evidence>
<evidence type="ECO:0000313" key="2">
    <source>
        <dbReference type="Proteomes" id="UP000016160"/>
    </source>
</evidence>
<dbReference type="RefSeq" id="WP_038532532.1">
    <property type="nucleotide sequence ID" value="NZ_HG315671.1"/>
</dbReference>
<dbReference type="Proteomes" id="UP000016160">
    <property type="component" value="Chromosome"/>
</dbReference>
<keyword evidence="2" id="KW-1185">Reference proteome</keyword>
<dbReference type="PATRIC" id="fig|1347342.6.peg.3365"/>
<gene>
    <name evidence="1" type="ORF">BN863_33370</name>
</gene>
<accession>T2KS98</accession>
<dbReference type="HOGENOM" id="CLU_129882_0_0_10"/>
<organism evidence="1 2">
    <name type="scientific">Formosa agariphila (strain DSM 15362 / KCTC 12365 / LMG 23005 / KMM 3901 / M-2Alg 35-1)</name>
    <dbReference type="NCBI Taxonomy" id="1347342"/>
    <lineage>
        <taxon>Bacteria</taxon>
        <taxon>Pseudomonadati</taxon>
        <taxon>Bacteroidota</taxon>
        <taxon>Flavobacteriia</taxon>
        <taxon>Flavobacteriales</taxon>
        <taxon>Flavobacteriaceae</taxon>
        <taxon>Formosa</taxon>
    </lineage>
</organism>
<name>T2KS98_FORAG</name>
<reference evidence="1 2" key="1">
    <citation type="journal article" date="2013" name="Appl. Environ. Microbiol.">
        <title>The genome of the alga-associated marine flavobacterium Formosa agariphila KMM 3901T reveals a broad potential for degradation of algal polysaccharides.</title>
        <authorList>
            <person name="Mann A.J."/>
            <person name="Hahnke R.L."/>
            <person name="Huang S."/>
            <person name="Werner J."/>
            <person name="Xing P."/>
            <person name="Barbeyron T."/>
            <person name="Huettel B."/>
            <person name="Stueber K."/>
            <person name="Reinhardt R."/>
            <person name="Harder J."/>
            <person name="Gloeckner F.O."/>
            <person name="Amann R.I."/>
            <person name="Teeling H."/>
        </authorList>
    </citation>
    <scope>NUCLEOTIDE SEQUENCE [LARGE SCALE GENOMIC DNA]</scope>
    <source>
        <strain evidence="2">DSM 15362 / KCTC 12365 / LMG 23005 / KMM 3901</strain>
    </source>
</reference>
<dbReference type="eggNOG" id="ENOG5032JAR">
    <property type="taxonomic scope" value="Bacteria"/>
</dbReference>
<dbReference type="AlphaFoldDB" id="T2KS98"/>
<evidence type="ECO:0000313" key="1">
    <source>
        <dbReference type="EMBL" id="CDF81049.1"/>
    </source>
</evidence>
<protein>
    <recommendedName>
        <fullName evidence="3">Lipocalin-like domain-containing protein</fullName>
    </recommendedName>
</protein>
<dbReference type="OrthoDB" id="1493972at2"/>
<proteinExistence type="predicted"/>